<dbReference type="EMBL" id="JAWXVG010000010">
    <property type="protein sequence ID" value="MDX6183788.1"/>
    <property type="molecule type" value="Genomic_DNA"/>
</dbReference>
<accession>A0AAJ2SBI1</accession>
<protein>
    <recommendedName>
        <fullName evidence="5">Lipoprotein</fullName>
    </recommendedName>
</protein>
<name>A0AAJ2SBI1_9FLAO</name>
<reference evidence="2 4" key="1">
    <citation type="submission" date="2023-11" db="EMBL/GenBank/DDBJ databases">
        <title>Unpublished Manusciprt.</title>
        <authorList>
            <person name="Saticioglu I.B."/>
            <person name="Ay H."/>
            <person name="Ajmi N."/>
            <person name="Altun S."/>
            <person name="Duman M."/>
        </authorList>
    </citation>
    <scope>NUCLEOTIDE SEQUENCE</scope>
    <source>
        <strain evidence="1 4">Fl-33</strain>
        <strain evidence="2">Fl-77</strain>
    </source>
</reference>
<organism evidence="2 3">
    <name type="scientific">Flavobacterium flavipigmentatum</name>
    <dbReference type="NCBI Taxonomy" id="2893884"/>
    <lineage>
        <taxon>Bacteria</taxon>
        <taxon>Pseudomonadati</taxon>
        <taxon>Bacteroidota</taxon>
        <taxon>Flavobacteriia</taxon>
        <taxon>Flavobacteriales</taxon>
        <taxon>Flavobacteriaceae</taxon>
        <taxon>Flavobacterium</taxon>
    </lineage>
</organism>
<keyword evidence="4" id="KW-1185">Reference proteome</keyword>
<comment type="caution">
    <text evidence="2">The sequence shown here is derived from an EMBL/GenBank/DDBJ whole genome shotgun (WGS) entry which is preliminary data.</text>
</comment>
<dbReference type="EMBL" id="JAWXVH010000011">
    <property type="protein sequence ID" value="MDX6187251.1"/>
    <property type="molecule type" value="Genomic_DNA"/>
</dbReference>
<dbReference type="PROSITE" id="PS51257">
    <property type="entry name" value="PROKAR_LIPOPROTEIN"/>
    <property type="match status" value="1"/>
</dbReference>
<evidence type="ECO:0000313" key="4">
    <source>
        <dbReference type="Proteomes" id="UP001278738"/>
    </source>
</evidence>
<proteinExistence type="predicted"/>
<evidence type="ECO:0000313" key="2">
    <source>
        <dbReference type="EMBL" id="MDX6187251.1"/>
    </source>
</evidence>
<dbReference type="Proteomes" id="UP001278738">
    <property type="component" value="Unassembled WGS sequence"/>
</dbReference>
<evidence type="ECO:0008006" key="5">
    <source>
        <dbReference type="Google" id="ProtNLM"/>
    </source>
</evidence>
<gene>
    <name evidence="1" type="ORF">SGQ18_16620</name>
    <name evidence="2" type="ORF">SGQ44_15915</name>
</gene>
<dbReference type="AlphaFoldDB" id="A0AAJ2SBI1"/>
<dbReference type="RefSeq" id="WP_229974212.1">
    <property type="nucleotide sequence ID" value="NZ_CP087133.1"/>
</dbReference>
<evidence type="ECO:0000313" key="3">
    <source>
        <dbReference type="Proteomes" id="UP001270053"/>
    </source>
</evidence>
<dbReference type="Proteomes" id="UP001270053">
    <property type="component" value="Unassembled WGS sequence"/>
</dbReference>
<sequence length="311" mass="37112">MKTIITLFISLILLTSCDKRNLEKKLPQEELEHKHHVEIHREMDKISAELGKFEEQLKIMYTDSEKNPEKVIKEADSLLTVKYFDKYKLQIKPNIDDKLHYLKAELFYKLGEFSKSIKELNTDQYKQGDAAAAYAANYIKLKDYKRARLFIDSIGNYISDYARGNYYESMGNKIAALKIYHSIRKNKSIKHYEFYKLTIARLNELNKNNPKLLNEIYFPTGNPAFKICDSDNKNRRKIFNLMEKLPENQKWAGTSIIESPQENDKNYYWVRVKTVQDKEFNYYIYEKTFEIKFFDQKNNKLMTLAEWRMSK</sequence>
<evidence type="ECO:0000313" key="1">
    <source>
        <dbReference type="EMBL" id="MDX6183788.1"/>
    </source>
</evidence>